<dbReference type="Gene3D" id="3.40.50.410">
    <property type="entry name" value="von Willebrand factor, type A domain"/>
    <property type="match status" value="1"/>
</dbReference>
<accession>A0ABW1N8R2</accession>
<dbReference type="CDD" id="cd00198">
    <property type="entry name" value="vWFA"/>
    <property type="match status" value="1"/>
</dbReference>
<proteinExistence type="predicted"/>
<protein>
    <submittedName>
        <fullName evidence="2">VWA domain-containing protein</fullName>
    </submittedName>
</protein>
<keyword evidence="3" id="KW-1185">Reference proteome</keyword>
<dbReference type="SUPFAM" id="SSF53300">
    <property type="entry name" value="vWA-like"/>
    <property type="match status" value="1"/>
</dbReference>
<gene>
    <name evidence="2" type="ORF">ACFP1K_01615</name>
</gene>
<dbReference type="EMBL" id="JBHSRF010000002">
    <property type="protein sequence ID" value="MFC6079839.1"/>
    <property type="molecule type" value="Genomic_DNA"/>
</dbReference>
<evidence type="ECO:0000313" key="3">
    <source>
        <dbReference type="Proteomes" id="UP001596137"/>
    </source>
</evidence>
<feature type="domain" description="VWFA" evidence="1">
    <location>
        <begin position="31"/>
        <end position="229"/>
    </location>
</feature>
<sequence>MSQHFEPRHQATSPYPAYVEPVNGLRPRAFPFYIVCDVSQSMWAPRPDGKPAPFDYLAPCVREMLFELEADDPEVSEAAHVSIIAFHDRAELVLPLTRPCNANEVPALPKGGQTNYAHVFETLRPLIDADCARLERDHRRKTPVVFFVTDGNPYVGQAPQPLDVWLPPRDRLVDRSAPYPAHVVAMGFGEVMEQTLCQVATEFRGHKLAYVAVDGHEAAKLVADIVESICISITASVTGPDFAIYVPGSMRQVRCESL</sequence>
<comment type="caution">
    <text evidence="2">The sequence shown here is derived from an EMBL/GenBank/DDBJ whole genome shotgun (WGS) entry which is preliminary data.</text>
</comment>
<name>A0ABW1N8R2_9ACTN</name>
<dbReference type="RefSeq" id="WP_380746297.1">
    <property type="nucleotide sequence ID" value="NZ_JBHSRF010000002.1"/>
</dbReference>
<dbReference type="Proteomes" id="UP001596137">
    <property type="component" value="Unassembled WGS sequence"/>
</dbReference>
<dbReference type="InterPro" id="IPR036465">
    <property type="entry name" value="vWFA_dom_sf"/>
</dbReference>
<reference evidence="3" key="1">
    <citation type="journal article" date="2019" name="Int. J. Syst. Evol. Microbiol.">
        <title>The Global Catalogue of Microorganisms (GCM) 10K type strain sequencing project: providing services to taxonomists for standard genome sequencing and annotation.</title>
        <authorList>
            <consortium name="The Broad Institute Genomics Platform"/>
            <consortium name="The Broad Institute Genome Sequencing Center for Infectious Disease"/>
            <person name="Wu L."/>
            <person name="Ma J."/>
        </authorList>
    </citation>
    <scope>NUCLEOTIDE SEQUENCE [LARGE SCALE GENOMIC DNA]</scope>
    <source>
        <strain evidence="3">JCM 30346</strain>
    </source>
</reference>
<dbReference type="PROSITE" id="PS50234">
    <property type="entry name" value="VWFA"/>
    <property type="match status" value="1"/>
</dbReference>
<organism evidence="2 3">
    <name type="scientific">Sphaerisporangium aureirubrum</name>
    <dbReference type="NCBI Taxonomy" id="1544736"/>
    <lineage>
        <taxon>Bacteria</taxon>
        <taxon>Bacillati</taxon>
        <taxon>Actinomycetota</taxon>
        <taxon>Actinomycetes</taxon>
        <taxon>Streptosporangiales</taxon>
        <taxon>Streptosporangiaceae</taxon>
        <taxon>Sphaerisporangium</taxon>
    </lineage>
</organism>
<evidence type="ECO:0000313" key="2">
    <source>
        <dbReference type="EMBL" id="MFC6079839.1"/>
    </source>
</evidence>
<dbReference type="InterPro" id="IPR002035">
    <property type="entry name" value="VWF_A"/>
</dbReference>
<evidence type="ECO:0000259" key="1">
    <source>
        <dbReference type="PROSITE" id="PS50234"/>
    </source>
</evidence>
<dbReference type="Pfam" id="PF13519">
    <property type="entry name" value="VWA_2"/>
    <property type="match status" value="1"/>
</dbReference>